<feature type="binding site" evidence="8">
    <location>
        <position position="8"/>
    </location>
    <ligand>
        <name>Mg(2+)</name>
        <dbReference type="ChEBI" id="CHEBI:18420"/>
    </ligand>
</feature>
<dbReference type="GO" id="GO:0008897">
    <property type="term" value="F:holo-[acyl-carrier-protein] synthase activity"/>
    <property type="evidence" value="ECO:0007669"/>
    <property type="project" value="UniProtKB-UniRule"/>
</dbReference>
<name>A0A9X1VC48_9BACT</name>
<dbReference type="NCBIfam" id="TIGR00556">
    <property type="entry name" value="pantethn_trn"/>
    <property type="match status" value="1"/>
</dbReference>
<dbReference type="InterPro" id="IPR002582">
    <property type="entry name" value="ACPS"/>
</dbReference>
<dbReference type="NCBIfam" id="TIGR00516">
    <property type="entry name" value="acpS"/>
    <property type="match status" value="1"/>
</dbReference>
<accession>A0A9X1VC48</accession>
<sequence>MILGLGNDLVEPARLAARLARSPALRAKLFAPAEIAYCERMAEPAQHYAGRFAAKEALLKALGLGLAASFDLHEAAVTHDEHGAPRFELTGELARLVQARGVTRLHLSITHIYSAASAVVILEA</sequence>
<dbReference type="SUPFAM" id="SSF56214">
    <property type="entry name" value="4'-phosphopantetheinyl transferase"/>
    <property type="match status" value="1"/>
</dbReference>
<keyword evidence="5 8" id="KW-0460">Magnesium</keyword>
<gene>
    <name evidence="8 10" type="primary">acpS</name>
    <name evidence="10" type="ORF">MON38_03110</name>
</gene>
<reference evidence="10" key="1">
    <citation type="submission" date="2022-03" db="EMBL/GenBank/DDBJ databases">
        <title>Bacterial whole genome sequence for Hymenobacter sp. DH14.</title>
        <authorList>
            <person name="Le V."/>
        </authorList>
    </citation>
    <scope>NUCLEOTIDE SEQUENCE</scope>
    <source>
        <strain evidence="10">DH14</strain>
    </source>
</reference>
<keyword evidence="2 8" id="KW-0808">Transferase</keyword>
<dbReference type="InterPro" id="IPR008278">
    <property type="entry name" value="4-PPantetheinyl_Trfase_dom"/>
</dbReference>
<dbReference type="EMBL" id="JALBGC010000001">
    <property type="protein sequence ID" value="MCI1186394.1"/>
    <property type="molecule type" value="Genomic_DNA"/>
</dbReference>
<dbReference type="Pfam" id="PF01648">
    <property type="entry name" value="ACPS"/>
    <property type="match status" value="1"/>
</dbReference>
<dbReference type="Gene3D" id="3.90.470.20">
    <property type="entry name" value="4'-phosphopantetheinyl transferase domain"/>
    <property type="match status" value="1"/>
</dbReference>
<organism evidence="10 11">
    <name type="scientific">Hymenobacter cyanobacteriorum</name>
    <dbReference type="NCBI Taxonomy" id="2926463"/>
    <lineage>
        <taxon>Bacteria</taxon>
        <taxon>Pseudomonadati</taxon>
        <taxon>Bacteroidota</taxon>
        <taxon>Cytophagia</taxon>
        <taxon>Cytophagales</taxon>
        <taxon>Hymenobacteraceae</taxon>
        <taxon>Hymenobacter</taxon>
    </lineage>
</organism>
<keyword evidence="11" id="KW-1185">Reference proteome</keyword>
<comment type="caution">
    <text evidence="10">The sequence shown here is derived from an EMBL/GenBank/DDBJ whole genome shotgun (WGS) entry which is preliminary data.</text>
</comment>
<evidence type="ECO:0000256" key="2">
    <source>
        <dbReference type="ARBA" id="ARBA00022679"/>
    </source>
</evidence>
<keyword evidence="7 8" id="KW-0275">Fatty acid biosynthesis</keyword>
<dbReference type="GO" id="GO:0005737">
    <property type="term" value="C:cytoplasm"/>
    <property type="evidence" value="ECO:0007669"/>
    <property type="project" value="UniProtKB-SubCell"/>
</dbReference>
<dbReference type="Proteomes" id="UP001139193">
    <property type="component" value="Unassembled WGS sequence"/>
</dbReference>
<comment type="catalytic activity">
    <reaction evidence="8">
        <text>apo-[ACP] + CoA = holo-[ACP] + adenosine 3',5'-bisphosphate + H(+)</text>
        <dbReference type="Rhea" id="RHEA:12068"/>
        <dbReference type="Rhea" id="RHEA-COMP:9685"/>
        <dbReference type="Rhea" id="RHEA-COMP:9690"/>
        <dbReference type="ChEBI" id="CHEBI:15378"/>
        <dbReference type="ChEBI" id="CHEBI:29999"/>
        <dbReference type="ChEBI" id="CHEBI:57287"/>
        <dbReference type="ChEBI" id="CHEBI:58343"/>
        <dbReference type="ChEBI" id="CHEBI:64479"/>
        <dbReference type="EC" id="2.7.8.7"/>
    </reaction>
</comment>
<evidence type="ECO:0000259" key="9">
    <source>
        <dbReference type="Pfam" id="PF01648"/>
    </source>
</evidence>
<comment type="subcellular location">
    <subcellularLocation>
        <location evidence="8">Cytoplasm</location>
    </subcellularLocation>
</comment>
<evidence type="ECO:0000256" key="4">
    <source>
        <dbReference type="ARBA" id="ARBA00022832"/>
    </source>
</evidence>
<comment type="similarity">
    <text evidence="8">Belongs to the P-Pant transferase superfamily. AcpS family.</text>
</comment>
<feature type="binding site" evidence="8">
    <location>
        <position position="56"/>
    </location>
    <ligand>
        <name>Mg(2+)</name>
        <dbReference type="ChEBI" id="CHEBI:18420"/>
    </ligand>
</feature>
<evidence type="ECO:0000256" key="6">
    <source>
        <dbReference type="ARBA" id="ARBA00023098"/>
    </source>
</evidence>
<evidence type="ECO:0000256" key="8">
    <source>
        <dbReference type="HAMAP-Rule" id="MF_00101"/>
    </source>
</evidence>
<protein>
    <recommendedName>
        <fullName evidence="8">Holo-[acyl-carrier-protein] synthase</fullName>
        <shortName evidence="8">Holo-ACP synthase</shortName>
        <ecNumber evidence="8">2.7.8.7</ecNumber>
    </recommendedName>
    <alternativeName>
        <fullName evidence="8">4'-phosphopantetheinyl transferase AcpS</fullName>
    </alternativeName>
</protein>
<dbReference type="InterPro" id="IPR004568">
    <property type="entry name" value="Ppantetheine-prot_Trfase_dom"/>
</dbReference>
<evidence type="ECO:0000256" key="5">
    <source>
        <dbReference type="ARBA" id="ARBA00022842"/>
    </source>
</evidence>
<keyword evidence="8" id="KW-0963">Cytoplasm</keyword>
<evidence type="ECO:0000313" key="10">
    <source>
        <dbReference type="EMBL" id="MCI1186394.1"/>
    </source>
</evidence>
<keyword evidence="3 8" id="KW-0479">Metal-binding</keyword>
<keyword evidence="4 8" id="KW-0276">Fatty acid metabolism</keyword>
<dbReference type="HAMAP" id="MF_00101">
    <property type="entry name" value="AcpS"/>
    <property type="match status" value="1"/>
</dbReference>
<comment type="function">
    <text evidence="8">Transfers the 4'-phosphopantetheine moiety from coenzyme A to a Ser of acyl-carrier-protein.</text>
</comment>
<feature type="domain" description="4'-phosphopantetheinyl transferase" evidence="9">
    <location>
        <begin position="4"/>
        <end position="93"/>
    </location>
</feature>
<evidence type="ECO:0000256" key="1">
    <source>
        <dbReference type="ARBA" id="ARBA00022516"/>
    </source>
</evidence>
<comment type="cofactor">
    <cofactor evidence="8">
        <name>Mg(2+)</name>
        <dbReference type="ChEBI" id="CHEBI:18420"/>
    </cofactor>
</comment>
<dbReference type="EC" id="2.7.8.7" evidence="8"/>
<keyword evidence="1 8" id="KW-0444">Lipid biosynthesis</keyword>
<evidence type="ECO:0000313" key="11">
    <source>
        <dbReference type="Proteomes" id="UP001139193"/>
    </source>
</evidence>
<dbReference type="GO" id="GO:0006633">
    <property type="term" value="P:fatty acid biosynthetic process"/>
    <property type="evidence" value="ECO:0007669"/>
    <property type="project" value="UniProtKB-UniRule"/>
</dbReference>
<dbReference type="InterPro" id="IPR037143">
    <property type="entry name" value="4-PPantetheinyl_Trfase_dom_sf"/>
</dbReference>
<keyword evidence="6 8" id="KW-0443">Lipid metabolism</keyword>
<dbReference type="RefSeq" id="WP_241934669.1">
    <property type="nucleotide sequence ID" value="NZ_JALBGC010000001.1"/>
</dbReference>
<evidence type="ECO:0000256" key="7">
    <source>
        <dbReference type="ARBA" id="ARBA00023160"/>
    </source>
</evidence>
<dbReference type="GO" id="GO:0000287">
    <property type="term" value="F:magnesium ion binding"/>
    <property type="evidence" value="ECO:0007669"/>
    <property type="project" value="UniProtKB-UniRule"/>
</dbReference>
<proteinExistence type="inferred from homology"/>
<evidence type="ECO:0000256" key="3">
    <source>
        <dbReference type="ARBA" id="ARBA00022723"/>
    </source>
</evidence>
<dbReference type="AlphaFoldDB" id="A0A9X1VC48"/>